<dbReference type="InterPro" id="IPR011010">
    <property type="entry name" value="DNA_brk_join_enz"/>
</dbReference>
<name>A0ABY3V181_MYCLN</name>
<dbReference type="Gene3D" id="1.10.443.10">
    <property type="entry name" value="Intergrase catalytic core"/>
    <property type="match status" value="1"/>
</dbReference>
<dbReference type="InterPro" id="IPR013762">
    <property type="entry name" value="Integrase-like_cat_sf"/>
</dbReference>
<dbReference type="EMBL" id="CP092424">
    <property type="protein sequence ID" value="ULP45577.1"/>
    <property type="molecule type" value="Genomic_DNA"/>
</dbReference>
<keyword evidence="3" id="KW-0614">Plasmid</keyword>
<dbReference type="SUPFAM" id="SSF56349">
    <property type="entry name" value="DNA breaking-rejoining enzymes"/>
    <property type="match status" value="1"/>
</dbReference>
<accession>A0ABY3V181</accession>
<sequence>MVAARRRMTSATAANGARGIDGNSGANRLVSELYSDTEEVFLSRPDRLEGVRSATFGDQVWNPDGVIPRRPNVRRGAACITFPSHPAWSLRSREVAMALLNPADPRLLARSVSFGSRTFAIFHAQGRVVSYKTAAAWQIQKGLPDDITAWSRKDWISMVNAEMAKGAKRGTVRNLINAVRDLVVLSPILTGGGIASDPWNGRPAHVIAKQAREGATEVMTPDRWIPLIGACWTYISVFADDIVGLRDSHRCALQERVRGHWRRRHTYDNLIEGYLESPEAVIPMKKWHGDLEPNWEQLSRLVTGDHITRVFQLGQGSIGQIRRQTVRDAIADGDVRAERINGAALGALLKRRASELAGIRCTAGGPRACEADRILQTWIDDPQNLVALRAGGDGRTGQEITADDINWSMMEYLLYGNKTSKHYTLGPWKRGYRRRNLILTAAQSGRTFLADHGAMSTLRDCVDFALVEQPDGRHVPWRESMSDYEARCELRALRAACYVFIAAMTMMRDSELQAIKRGSITTHYGVQAIKSSTYKGRRAETTAHWWIVEEAATAIRVLERLSAHPEYLFAKFVNGPHEDAEPGIRPAHELEFLLEHFAATGERSGLAPIPHGSPITSRALRRTTACIGRELGGNELAMSQQLKHVISYGYSNVTADYMAPDPAWSNLLDTNRSEENHAHMIDMIKQARQSNHPLAGRGGARLTDAIVDESTSTAASSSPELLISDSQLAVLLKKIAPVIRFGPANACLYDEETALCRRTAARDTQGPLLGLCQPTRCPNSVVGPEHLPVWIGELQMLKSTIADNRLSPPRLQSLSERLAEVEQVLHSANVDADREQR</sequence>
<keyword evidence="4" id="KW-1185">Reference proteome</keyword>
<evidence type="ECO:0000256" key="2">
    <source>
        <dbReference type="SAM" id="MobiDB-lite"/>
    </source>
</evidence>
<dbReference type="RefSeq" id="WP_239723510.1">
    <property type="nucleotide sequence ID" value="NZ_CP092424.2"/>
</dbReference>
<keyword evidence="1" id="KW-0233">DNA recombination</keyword>
<evidence type="ECO:0000313" key="4">
    <source>
        <dbReference type="Proteomes" id="UP001055171"/>
    </source>
</evidence>
<gene>
    <name evidence="3" type="ORF">MJO58_27820</name>
</gene>
<protein>
    <submittedName>
        <fullName evidence="3">Integrase</fullName>
    </submittedName>
</protein>
<feature type="region of interest" description="Disordered" evidence="2">
    <location>
        <begin position="1"/>
        <end position="21"/>
    </location>
</feature>
<evidence type="ECO:0000256" key="1">
    <source>
        <dbReference type="ARBA" id="ARBA00023172"/>
    </source>
</evidence>
<geneLocation type="plasmid" evidence="3 4">
    <name>unnamed1</name>
</geneLocation>
<evidence type="ECO:0000313" key="3">
    <source>
        <dbReference type="EMBL" id="ULP45577.1"/>
    </source>
</evidence>
<organism evidence="3 4">
    <name type="scientific">Mycobacterium lentiflavum</name>
    <dbReference type="NCBI Taxonomy" id="141349"/>
    <lineage>
        <taxon>Bacteria</taxon>
        <taxon>Bacillati</taxon>
        <taxon>Actinomycetota</taxon>
        <taxon>Actinomycetes</taxon>
        <taxon>Mycobacteriales</taxon>
        <taxon>Mycobacteriaceae</taxon>
        <taxon>Mycobacterium</taxon>
        <taxon>Mycobacterium simiae complex</taxon>
    </lineage>
</organism>
<dbReference type="Proteomes" id="UP001055171">
    <property type="component" value="Plasmid unnamed1"/>
</dbReference>
<proteinExistence type="predicted"/>
<reference evidence="3" key="1">
    <citation type="submission" date="2022-08" db="EMBL/GenBank/DDBJ databases">
        <title>Complete genome sequence of 14 non-tuberculosis mycobacteria type-strains.</title>
        <authorList>
            <person name="Igarashi Y."/>
            <person name="Osugi A."/>
            <person name="Mitarai S."/>
        </authorList>
    </citation>
    <scope>NUCLEOTIDE SEQUENCE</scope>
    <source>
        <strain evidence="3">ATCC 51985</strain>
    </source>
</reference>